<organism evidence="1 2">
    <name type="scientific">Armillaria solidipes</name>
    <dbReference type="NCBI Taxonomy" id="1076256"/>
    <lineage>
        <taxon>Eukaryota</taxon>
        <taxon>Fungi</taxon>
        <taxon>Dikarya</taxon>
        <taxon>Basidiomycota</taxon>
        <taxon>Agaricomycotina</taxon>
        <taxon>Agaricomycetes</taxon>
        <taxon>Agaricomycetidae</taxon>
        <taxon>Agaricales</taxon>
        <taxon>Marasmiineae</taxon>
        <taxon>Physalacriaceae</taxon>
        <taxon>Armillaria</taxon>
    </lineage>
</organism>
<dbReference type="EMBL" id="KZ293415">
    <property type="protein sequence ID" value="PBK78161.1"/>
    <property type="molecule type" value="Genomic_DNA"/>
</dbReference>
<accession>A0A2H3C519</accession>
<dbReference type="AlphaFoldDB" id="A0A2H3C519"/>
<reference evidence="2" key="1">
    <citation type="journal article" date="2017" name="Nat. Ecol. Evol.">
        <title>Genome expansion and lineage-specific genetic innovations in the forest pathogenic fungi Armillaria.</title>
        <authorList>
            <person name="Sipos G."/>
            <person name="Prasanna A.N."/>
            <person name="Walter M.C."/>
            <person name="O'Connor E."/>
            <person name="Balint B."/>
            <person name="Krizsan K."/>
            <person name="Kiss B."/>
            <person name="Hess J."/>
            <person name="Varga T."/>
            <person name="Slot J."/>
            <person name="Riley R."/>
            <person name="Boka B."/>
            <person name="Rigling D."/>
            <person name="Barry K."/>
            <person name="Lee J."/>
            <person name="Mihaltcheva S."/>
            <person name="LaButti K."/>
            <person name="Lipzen A."/>
            <person name="Waldron R."/>
            <person name="Moloney N.M."/>
            <person name="Sperisen C."/>
            <person name="Kredics L."/>
            <person name="Vagvoelgyi C."/>
            <person name="Patrignani A."/>
            <person name="Fitzpatrick D."/>
            <person name="Nagy I."/>
            <person name="Doyle S."/>
            <person name="Anderson J.B."/>
            <person name="Grigoriev I.V."/>
            <person name="Gueldener U."/>
            <person name="Muensterkoetter M."/>
            <person name="Nagy L.G."/>
        </authorList>
    </citation>
    <scope>NUCLEOTIDE SEQUENCE [LARGE SCALE GENOMIC DNA]</scope>
    <source>
        <strain evidence="2">28-4</strain>
    </source>
</reference>
<sequence>MKMRNDVIEVMKLKSYLRFDVNWPLAAYVKGDIINRHIKKGIPRPGAMANTVLQTWTVNVHVLQKKKMEGRGSFILV</sequence>
<dbReference type="Proteomes" id="UP000218334">
    <property type="component" value="Unassembled WGS sequence"/>
</dbReference>
<evidence type="ECO:0000313" key="2">
    <source>
        <dbReference type="Proteomes" id="UP000218334"/>
    </source>
</evidence>
<protein>
    <submittedName>
        <fullName evidence="1">Uncharacterized protein</fullName>
    </submittedName>
</protein>
<keyword evidence="2" id="KW-1185">Reference proteome</keyword>
<evidence type="ECO:0000313" key="1">
    <source>
        <dbReference type="EMBL" id="PBK78161.1"/>
    </source>
</evidence>
<proteinExistence type="predicted"/>
<name>A0A2H3C519_9AGAR</name>
<gene>
    <name evidence="1" type="ORF">ARMSODRAFT_27238</name>
</gene>